<dbReference type="AlphaFoldDB" id="A0A8K0MT04"/>
<evidence type="ECO:0000259" key="1">
    <source>
        <dbReference type="Pfam" id="PF03478"/>
    </source>
</evidence>
<dbReference type="EMBL" id="VOIH02000001">
    <property type="protein sequence ID" value="KAF3457806.1"/>
    <property type="molecule type" value="Genomic_DNA"/>
</dbReference>
<sequence length="369" mass="42305">MAESSEQPNTWSEIPTKLTNLIFKSLNFIDTRQCRTVRHASNMSVRSFPEPGTLWLMFHSSPNSLVLSSLTQKDRFYKVNENVLPKVFRGLQECNYHVESTQGWIVVLEKEPNPPHIFNPFSGGRIQFPPLHSTVTRLVLSSDPCRNKDYRIVAMHYNQEAMRMSLYKAGDDGDNTWTSTVPLEEYYVDIIWYNDKVFGLTQSKTLHTWDFSSAPTNCPIPTKVVHVDNKFQSHPIDIGKEEYVDTNNVYLVESLGEILAVQQILSRRHFSASSSTIGFTVFKLGCAKTGWIPIERLPAGRAIFAKRSGSECVSIQDFPELEENSIYLLDDNCLVVYNLKEKKVRVHEYENCHYKRCCPVLLVCNYGDE</sequence>
<dbReference type="OrthoDB" id="598782at2759"/>
<organism evidence="2 3">
    <name type="scientific">Rhamnella rubrinervis</name>
    <dbReference type="NCBI Taxonomy" id="2594499"/>
    <lineage>
        <taxon>Eukaryota</taxon>
        <taxon>Viridiplantae</taxon>
        <taxon>Streptophyta</taxon>
        <taxon>Embryophyta</taxon>
        <taxon>Tracheophyta</taxon>
        <taxon>Spermatophyta</taxon>
        <taxon>Magnoliopsida</taxon>
        <taxon>eudicotyledons</taxon>
        <taxon>Gunneridae</taxon>
        <taxon>Pentapetalae</taxon>
        <taxon>rosids</taxon>
        <taxon>fabids</taxon>
        <taxon>Rosales</taxon>
        <taxon>Rhamnaceae</taxon>
        <taxon>rhamnoid group</taxon>
        <taxon>Rhamneae</taxon>
        <taxon>Rhamnella</taxon>
    </lineage>
</organism>
<reference evidence="2" key="1">
    <citation type="submission" date="2020-03" db="EMBL/GenBank/DDBJ databases">
        <title>A high-quality chromosome-level genome assembly of a woody plant with both climbing and erect habits, Rhamnella rubrinervis.</title>
        <authorList>
            <person name="Lu Z."/>
            <person name="Yang Y."/>
            <person name="Zhu X."/>
            <person name="Sun Y."/>
        </authorList>
    </citation>
    <scope>NUCLEOTIDE SEQUENCE</scope>
    <source>
        <strain evidence="2">BYM</strain>
        <tissue evidence="2">Leaf</tissue>
    </source>
</reference>
<comment type="caution">
    <text evidence="2">The sequence shown here is derived from an EMBL/GenBank/DDBJ whole genome shotgun (WGS) entry which is preliminary data.</text>
</comment>
<evidence type="ECO:0000313" key="3">
    <source>
        <dbReference type="Proteomes" id="UP000796880"/>
    </source>
</evidence>
<evidence type="ECO:0000313" key="2">
    <source>
        <dbReference type="EMBL" id="KAF3457806.1"/>
    </source>
</evidence>
<dbReference type="PANTHER" id="PTHR44259">
    <property type="entry name" value="OS07G0183000 PROTEIN-RELATED"/>
    <property type="match status" value="1"/>
</dbReference>
<dbReference type="InterPro" id="IPR005174">
    <property type="entry name" value="KIB1-4_b-propeller"/>
</dbReference>
<dbReference type="Proteomes" id="UP000796880">
    <property type="component" value="Unassembled WGS sequence"/>
</dbReference>
<dbReference type="Pfam" id="PF03478">
    <property type="entry name" value="Beta-prop_KIB1-4"/>
    <property type="match status" value="1"/>
</dbReference>
<name>A0A8K0MT04_9ROSA</name>
<proteinExistence type="predicted"/>
<dbReference type="InterPro" id="IPR050942">
    <property type="entry name" value="F-box_BR-signaling"/>
</dbReference>
<keyword evidence="3" id="KW-1185">Reference proteome</keyword>
<gene>
    <name evidence="2" type="ORF">FNV43_RR02466</name>
</gene>
<protein>
    <recommendedName>
        <fullName evidence="1">KIB1-4 beta-propeller domain-containing protein</fullName>
    </recommendedName>
</protein>
<feature type="domain" description="KIB1-4 beta-propeller" evidence="1">
    <location>
        <begin position="94"/>
        <end position="338"/>
    </location>
</feature>
<dbReference type="PANTHER" id="PTHR44259:SF15">
    <property type="entry name" value="F-BOX PROTEIN KIB2-RELATED"/>
    <property type="match status" value="1"/>
</dbReference>
<accession>A0A8K0MT04</accession>